<protein>
    <recommendedName>
        <fullName evidence="11">Rab5-interacting protein</fullName>
    </recommendedName>
</protein>
<evidence type="ECO:0000256" key="7">
    <source>
        <dbReference type="SAM" id="MobiDB-lite"/>
    </source>
</evidence>
<proteinExistence type="inferred from homology"/>
<dbReference type="Pfam" id="PF07019">
    <property type="entry name" value="EMC6"/>
    <property type="match status" value="1"/>
</dbReference>
<evidence type="ECO:0000256" key="2">
    <source>
        <dbReference type="ARBA" id="ARBA00009436"/>
    </source>
</evidence>
<reference evidence="9 10" key="1">
    <citation type="submission" date="2023-08" db="EMBL/GenBank/DDBJ databases">
        <title>A Necator americanus chromosomal reference genome.</title>
        <authorList>
            <person name="Ilik V."/>
            <person name="Petrzelkova K.J."/>
            <person name="Pardy F."/>
            <person name="Fuh T."/>
            <person name="Niatou-Singa F.S."/>
            <person name="Gouil Q."/>
            <person name="Baker L."/>
            <person name="Ritchie M.E."/>
            <person name="Jex A.R."/>
            <person name="Gazzola D."/>
            <person name="Li H."/>
            <person name="Toshio Fujiwara R."/>
            <person name="Zhan B."/>
            <person name="Aroian R.V."/>
            <person name="Pafco B."/>
            <person name="Schwarz E.M."/>
        </authorList>
    </citation>
    <scope>NUCLEOTIDE SEQUENCE [LARGE SCALE GENOMIC DNA]</scope>
    <source>
        <strain evidence="9 10">Aroian</strain>
        <tissue evidence="9">Whole animal</tissue>
    </source>
</reference>
<keyword evidence="6 8" id="KW-0472">Membrane</keyword>
<feature type="transmembrane region" description="Helical" evidence="8">
    <location>
        <begin position="129"/>
        <end position="155"/>
    </location>
</feature>
<evidence type="ECO:0000256" key="5">
    <source>
        <dbReference type="ARBA" id="ARBA00022989"/>
    </source>
</evidence>
<comment type="caution">
    <text evidence="9">The sequence shown here is derived from an EMBL/GenBank/DDBJ whole genome shotgun (WGS) entry which is preliminary data.</text>
</comment>
<gene>
    <name evidence="9" type="primary">Necator_chrV.g19743</name>
    <name evidence="9" type="ORF">RB195_014951</name>
</gene>
<name>A0ABR1E2C3_NECAM</name>
<organism evidence="9 10">
    <name type="scientific">Necator americanus</name>
    <name type="common">Human hookworm</name>
    <dbReference type="NCBI Taxonomy" id="51031"/>
    <lineage>
        <taxon>Eukaryota</taxon>
        <taxon>Metazoa</taxon>
        <taxon>Ecdysozoa</taxon>
        <taxon>Nematoda</taxon>
        <taxon>Chromadorea</taxon>
        <taxon>Rhabditida</taxon>
        <taxon>Rhabditina</taxon>
        <taxon>Rhabditomorpha</taxon>
        <taxon>Strongyloidea</taxon>
        <taxon>Ancylostomatidae</taxon>
        <taxon>Bunostominae</taxon>
        <taxon>Necator</taxon>
    </lineage>
</organism>
<dbReference type="Proteomes" id="UP001303046">
    <property type="component" value="Unassembled WGS sequence"/>
</dbReference>
<evidence type="ECO:0000256" key="1">
    <source>
        <dbReference type="ARBA" id="ARBA00004477"/>
    </source>
</evidence>
<feature type="compositionally biased region" description="Polar residues" evidence="7">
    <location>
        <begin position="45"/>
        <end position="56"/>
    </location>
</feature>
<dbReference type="InterPro" id="IPR010742">
    <property type="entry name" value="RCAF1"/>
</dbReference>
<evidence type="ECO:0000256" key="4">
    <source>
        <dbReference type="ARBA" id="ARBA00022824"/>
    </source>
</evidence>
<evidence type="ECO:0000256" key="3">
    <source>
        <dbReference type="ARBA" id="ARBA00022692"/>
    </source>
</evidence>
<accession>A0ABR1E2C3</accession>
<dbReference type="PANTHER" id="PTHR12906">
    <property type="entry name" value="PROTEIN C20ORF24 RAB5-INTERACTING PROTEIN"/>
    <property type="match status" value="1"/>
</dbReference>
<dbReference type="InterPro" id="IPR029008">
    <property type="entry name" value="EMC6-like"/>
</dbReference>
<dbReference type="PANTHER" id="PTHR12906:SF0">
    <property type="entry name" value="GEL COMPLEX SUBUNIT OPTI"/>
    <property type="match status" value="1"/>
</dbReference>
<keyword evidence="3 8" id="KW-0812">Transmembrane</keyword>
<dbReference type="EMBL" id="JAVFWL010000005">
    <property type="protein sequence ID" value="KAK6756832.1"/>
    <property type="molecule type" value="Genomic_DNA"/>
</dbReference>
<evidence type="ECO:0000313" key="10">
    <source>
        <dbReference type="Proteomes" id="UP001303046"/>
    </source>
</evidence>
<evidence type="ECO:0000256" key="6">
    <source>
        <dbReference type="ARBA" id="ARBA00023136"/>
    </source>
</evidence>
<comment type="similarity">
    <text evidence="2">Belongs to the EMC6 family.</text>
</comment>
<keyword evidence="5 8" id="KW-1133">Transmembrane helix</keyword>
<evidence type="ECO:0000256" key="8">
    <source>
        <dbReference type="SAM" id="Phobius"/>
    </source>
</evidence>
<feature type="region of interest" description="Disordered" evidence="7">
    <location>
        <begin position="1"/>
        <end position="56"/>
    </location>
</feature>
<sequence length="221" mass="24579">MPLSRERSQYPQFRGTLPLKLFSNGSRGKESGQLPTSGREKDSAAQMQSRDATAQRSQWGIIPRVNRIAPRASSGFFEISWGVVMSITKRNVSSEDYSWTESLSKALHAGSEWSDKDELLDVVYWGKQILSLIIGVAFGAASMHGILAILAYVVISTMMAQHFVVKYQQVDEDEVGGFWELAKEGFGSAFATFMVAWITVYSALYHNSYEAVFICDSSYDG</sequence>
<evidence type="ECO:0008006" key="11">
    <source>
        <dbReference type="Google" id="ProtNLM"/>
    </source>
</evidence>
<keyword evidence="4" id="KW-0256">Endoplasmic reticulum</keyword>
<feature type="transmembrane region" description="Helical" evidence="8">
    <location>
        <begin position="185"/>
        <end position="204"/>
    </location>
</feature>
<comment type="subcellular location">
    <subcellularLocation>
        <location evidence="1">Endoplasmic reticulum membrane</location>
        <topology evidence="1">Multi-pass membrane protein</topology>
    </subcellularLocation>
</comment>
<evidence type="ECO:0000313" key="9">
    <source>
        <dbReference type="EMBL" id="KAK6756832.1"/>
    </source>
</evidence>
<keyword evidence="10" id="KW-1185">Reference proteome</keyword>